<dbReference type="EC" id="4.1.1.17" evidence="6"/>
<dbReference type="RefSeq" id="WP_188477331.1">
    <property type="nucleotide sequence ID" value="NZ_BMFJ01000001.1"/>
</dbReference>
<feature type="active site" description="Proton donor" evidence="8">
    <location>
        <position position="320"/>
    </location>
</feature>
<evidence type="ECO:0000259" key="9">
    <source>
        <dbReference type="Pfam" id="PF02784"/>
    </source>
</evidence>
<dbReference type="PROSITE" id="PS00878">
    <property type="entry name" value="ODR_DC_2_1"/>
    <property type="match status" value="1"/>
</dbReference>
<protein>
    <recommendedName>
        <fullName evidence="6">ornithine decarboxylase</fullName>
        <ecNumber evidence="6">4.1.1.17</ecNumber>
    </recommendedName>
</protein>
<evidence type="ECO:0000256" key="5">
    <source>
        <dbReference type="ARBA" id="ARBA00034115"/>
    </source>
</evidence>
<sequence length="372" mass="39079">MKHTPLTSADAYLRGLRPDQPVLFFCPERLHASAGRFLTGFPGLVTYAVKANPDPVVLDNLTAAGVTAFDVASPAEMTAVRAANPDAVLHYNNPVRSAAEVVAARTYGIASASVDDMAGLDRIAPLGCEVAVRFKLPVKGAAYDFGSKFGATPDEAEALLRRADALNLPLAMTFHPGTQCTDPEAWVAYIREAAAIATRAGVRLSRLNVGGGFPAHRNGTAPDLDRIFARIADATRAAFGSEAPALVCEPGRAMVADAFCLATRVKAIRGSGAVVLNDGIYGGLSELRDIGPTDRIRVIASDGTHRTADRVARTVFGPTCDSLDRLPAPVPLPGDLAEDDYVIFGGMGAYSLSIATRFNGYGLDRPVSVAAL</sequence>
<comment type="similarity">
    <text evidence="2">Belongs to the Orn/Lys/Arg decarboxylase class-II family.</text>
</comment>
<gene>
    <name evidence="10" type="ORF">GCM10011360_18170</name>
</gene>
<dbReference type="GO" id="GO:0033387">
    <property type="term" value="P:putrescine biosynthetic process from arginine, via ornithine"/>
    <property type="evidence" value="ECO:0007669"/>
    <property type="project" value="TreeGrafter"/>
</dbReference>
<comment type="caution">
    <text evidence="10">The sequence shown here is derived from an EMBL/GenBank/DDBJ whole genome shotgun (WGS) entry which is preliminary data.</text>
</comment>
<feature type="modified residue" description="N6-(pyridoxal phosphate)lysine" evidence="8">
    <location>
        <position position="50"/>
    </location>
</feature>
<proteinExistence type="inferred from homology"/>
<evidence type="ECO:0000256" key="2">
    <source>
        <dbReference type="ARBA" id="ARBA00008872"/>
    </source>
</evidence>
<name>A0A917EEL5_9RHOB</name>
<keyword evidence="3 8" id="KW-0663">Pyridoxal phosphate</keyword>
<evidence type="ECO:0000256" key="3">
    <source>
        <dbReference type="ARBA" id="ARBA00022898"/>
    </source>
</evidence>
<dbReference type="SUPFAM" id="SSF51419">
    <property type="entry name" value="PLP-binding barrel"/>
    <property type="match status" value="1"/>
</dbReference>
<dbReference type="SUPFAM" id="SSF50621">
    <property type="entry name" value="Alanine racemase C-terminal domain-like"/>
    <property type="match status" value="1"/>
</dbReference>
<keyword evidence="4" id="KW-0456">Lyase</keyword>
<dbReference type="Pfam" id="PF02784">
    <property type="entry name" value="Orn_Arg_deC_N"/>
    <property type="match status" value="1"/>
</dbReference>
<dbReference type="InterPro" id="IPR029066">
    <property type="entry name" value="PLP-binding_barrel"/>
</dbReference>
<dbReference type="InterPro" id="IPR002433">
    <property type="entry name" value="Orn_de-COase"/>
</dbReference>
<accession>A0A917EEL5</accession>
<dbReference type="PRINTS" id="PR01179">
    <property type="entry name" value="ODADCRBXLASE"/>
</dbReference>
<dbReference type="InterPro" id="IPR022644">
    <property type="entry name" value="De-COase2_N"/>
</dbReference>
<evidence type="ECO:0000256" key="6">
    <source>
        <dbReference type="ARBA" id="ARBA00034138"/>
    </source>
</evidence>
<reference evidence="11" key="1">
    <citation type="journal article" date="2019" name="Int. J. Syst. Evol. Microbiol.">
        <title>The Global Catalogue of Microorganisms (GCM) 10K type strain sequencing project: providing services to taxonomists for standard genome sequencing and annotation.</title>
        <authorList>
            <consortium name="The Broad Institute Genomics Platform"/>
            <consortium name="The Broad Institute Genome Sequencing Center for Infectious Disease"/>
            <person name="Wu L."/>
            <person name="Ma J."/>
        </authorList>
    </citation>
    <scope>NUCLEOTIDE SEQUENCE [LARGE SCALE GENOMIC DNA]</scope>
    <source>
        <strain evidence="11">CGMCC 1.12664</strain>
    </source>
</reference>
<feature type="domain" description="Orn/DAP/Arg decarboxylase 2 N-terminal" evidence="9">
    <location>
        <begin position="42"/>
        <end position="256"/>
    </location>
</feature>
<comment type="catalytic activity">
    <reaction evidence="7">
        <text>L-ornithine + H(+) = putrescine + CO2</text>
        <dbReference type="Rhea" id="RHEA:22964"/>
        <dbReference type="ChEBI" id="CHEBI:15378"/>
        <dbReference type="ChEBI" id="CHEBI:16526"/>
        <dbReference type="ChEBI" id="CHEBI:46911"/>
        <dbReference type="ChEBI" id="CHEBI:326268"/>
        <dbReference type="EC" id="4.1.1.17"/>
    </reaction>
</comment>
<dbReference type="InterPro" id="IPR000183">
    <property type="entry name" value="Orn/DAP/Arg_de-COase"/>
</dbReference>
<dbReference type="AlphaFoldDB" id="A0A917EEL5"/>
<comment type="pathway">
    <text evidence="5">Amine and polyamine biosynthesis; putrescine biosynthesis via L-ornithine pathway; putrescine from L-ornithine: step 1/1.</text>
</comment>
<dbReference type="PRINTS" id="PR01182">
    <property type="entry name" value="ORNDCRBXLASE"/>
</dbReference>
<dbReference type="Proteomes" id="UP000612855">
    <property type="component" value="Unassembled WGS sequence"/>
</dbReference>
<comment type="cofactor">
    <cofactor evidence="1 8">
        <name>pyridoxal 5'-phosphate</name>
        <dbReference type="ChEBI" id="CHEBI:597326"/>
    </cofactor>
</comment>
<dbReference type="Gene3D" id="2.40.37.10">
    <property type="entry name" value="Lyase, Ornithine Decarboxylase, Chain A, domain 1"/>
    <property type="match status" value="1"/>
</dbReference>
<evidence type="ECO:0000256" key="1">
    <source>
        <dbReference type="ARBA" id="ARBA00001933"/>
    </source>
</evidence>
<keyword evidence="11" id="KW-1185">Reference proteome</keyword>
<evidence type="ECO:0000256" key="4">
    <source>
        <dbReference type="ARBA" id="ARBA00023239"/>
    </source>
</evidence>
<dbReference type="GO" id="GO:0004586">
    <property type="term" value="F:ornithine decarboxylase activity"/>
    <property type="evidence" value="ECO:0007669"/>
    <property type="project" value="UniProtKB-EC"/>
</dbReference>
<organism evidence="10 11">
    <name type="scientific">Primorskyibacter flagellatus</name>
    <dbReference type="NCBI Taxonomy" id="1387277"/>
    <lineage>
        <taxon>Bacteria</taxon>
        <taxon>Pseudomonadati</taxon>
        <taxon>Pseudomonadota</taxon>
        <taxon>Alphaproteobacteria</taxon>
        <taxon>Rhodobacterales</taxon>
        <taxon>Roseobacteraceae</taxon>
        <taxon>Primorskyibacter</taxon>
    </lineage>
</organism>
<dbReference type="GO" id="GO:0005737">
    <property type="term" value="C:cytoplasm"/>
    <property type="evidence" value="ECO:0007669"/>
    <property type="project" value="TreeGrafter"/>
</dbReference>
<dbReference type="Gene3D" id="3.20.20.10">
    <property type="entry name" value="Alanine racemase"/>
    <property type="match status" value="1"/>
</dbReference>
<dbReference type="PANTHER" id="PTHR11482">
    <property type="entry name" value="ARGININE/DIAMINOPIMELATE/ORNITHINE DECARBOXYLASE"/>
    <property type="match status" value="1"/>
</dbReference>
<dbReference type="InterPro" id="IPR022653">
    <property type="entry name" value="De-COase2_pyr-phos_BS"/>
</dbReference>
<evidence type="ECO:0000256" key="8">
    <source>
        <dbReference type="PIRSR" id="PIRSR600183-50"/>
    </source>
</evidence>
<dbReference type="InterPro" id="IPR009006">
    <property type="entry name" value="Ala_racemase/Decarboxylase_C"/>
</dbReference>
<evidence type="ECO:0000313" key="10">
    <source>
        <dbReference type="EMBL" id="GGE30521.1"/>
    </source>
</evidence>
<evidence type="ECO:0000256" key="7">
    <source>
        <dbReference type="ARBA" id="ARBA00049127"/>
    </source>
</evidence>
<dbReference type="PANTHER" id="PTHR11482:SF6">
    <property type="entry name" value="ORNITHINE DECARBOXYLASE 1-RELATED"/>
    <property type="match status" value="1"/>
</dbReference>
<dbReference type="EMBL" id="BMFJ01000001">
    <property type="protein sequence ID" value="GGE30521.1"/>
    <property type="molecule type" value="Genomic_DNA"/>
</dbReference>
<dbReference type="CDD" id="cd00622">
    <property type="entry name" value="PLPDE_III_ODC"/>
    <property type="match status" value="1"/>
</dbReference>
<evidence type="ECO:0000313" key="11">
    <source>
        <dbReference type="Proteomes" id="UP000612855"/>
    </source>
</evidence>